<evidence type="ECO:0000313" key="2">
    <source>
        <dbReference type="EMBL" id="KAG7138268.1"/>
    </source>
</evidence>
<feature type="transmembrane region" description="Helical" evidence="1">
    <location>
        <begin position="104"/>
        <end position="124"/>
    </location>
</feature>
<proteinExistence type="predicted"/>
<keyword evidence="1" id="KW-0472">Membrane</keyword>
<sequence length="137" mass="15127">MQGRLATDRPYLHTLAVKQTKRRCPNRHDEATSLSILIHQHSSSNSRVLDLLGSAPMIDLTLSDTSVCPAQSVLDFPWCQFFESILSCRPSLASMMGPQPPPTPTTACSLVFIIVVVFVLLFLLPEFVGLSWRSITG</sequence>
<evidence type="ECO:0000256" key="1">
    <source>
        <dbReference type="SAM" id="Phobius"/>
    </source>
</evidence>
<reference evidence="2" key="1">
    <citation type="journal article" date="2021" name="Mol. Plant Pathol.">
        <title>A 20-kb lineage-specific genomic region tames virulence in pathogenic amphidiploid Verticillium longisporum.</title>
        <authorList>
            <person name="Harting R."/>
            <person name="Starke J."/>
            <person name="Kusch H."/>
            <person name="Poggeler S."/>
            <person name="Maurus I."/>
            <person name="Schluter R."/>
            <person name="Landesfeind M."/>
            <person name="Bulla I."/>
            <person name="Nowrousian M."/>
            <person name="de Jonge R."/>
            <person name="Stahlhut G."/>
            <person name="Hoff K.J."/>
            <person name="Asshauer K.P."/>
            <person name="Thurmer A."/>
            <person name="Stanke M."/>
            <person name="Daniel R."/>
            <person name="Morgenstern B."/>
            <person name="Thomma B.P.H.J."/>
            <person name="Kronstad J.W."/>
            <person name="Braus-Stromeyer S.A."/>
            <person name="Braus G.H."/>
        </authorList>
    </citation>
    <scope>NUCLEOTIDE SEQUENCE</scope>
    <source>
        <strain evidence="2">Vl32</strain>
    </source>
</reference>
<comment type="caution">
    <text evidence="2">The sequence shown here is derived from an EMBL/GenBank/DDBJ whole genome shotgun (WGS) entry which is preliminary data.</text>
</comment>
<keyword evidence="1" id="KW-1133">Transmembrane helix</keyword>
<keyword evidence="1" id="KW-0812">Transmembrane</keyword>
<organism evidence="2 3">
    <name type="scientific">Verticillium longisporum</name>
    <name type="common">Verticillium dahliae var. longisporum</name>
    <dbReference type="NCBI Taxonomy" id="100787"/>
    <lineage>
        <taxon>Eukaryota</taxon>
        <taxon>Fungi</taxon>
        <taxon>Dikarya</taxon>
        <taxon>Ascomycota</taxon>
        <taxon>Pezizomycotina</taxon>
        <taxon>Sordariomycetes</taxon>
        <taxon>Hypocreomycetidae</taxon>
        <taxon>Glomerellales</taxon>
        <taxon>Plectosphaerellaceae</taxon>
        <taxon>Verticillium</taxon>
    </lineage>
</organism>
<accession>A0A8I2ZSY8</accession>
<gene>
    <name evidence="2" type="ORF">HYQ45_004512</name>
</gene>
<dbReference type="AlphaFoldDB" id="A0A8I2ZSY8"/>
<dbReference type="Proteomes" id="UP000689129">
    <property type="component" value="Unassembled WGS sequence"/>
</dbReference>
<name>A0A8I2ZSY8_VERLO</name>
<protein>
    <submittedName>
        <fullName evidence="2">Uncharacterized protein</fullName>
    </submittedName>
</protein>
<evidence type="ECO:0000313" key="3">
    <source>
        <dbReference type="Proteomes" id="UP000689129"/>
    </source>
</evidence>
<dbReference type="EMBL" id="JAEMWZ010000075">
    <property type="protein sequence ID" value="KAG7138268.1"/>
    <property type="molecule type" value="Genomic_DNA"/>
</dbReference>